<evidence type="ECO:0000313" key="12">
    <source>
        <dbReference type="EMBL" id="MDI1487516.1"/>
    </source>
</evidence>
<dbReference type="PRINTS" id="PR00981">
    <property type="entry name" value="TRNASYNTHSER"/>
</dbReference>
<feature type="compositionally biased region" description="Basic and acidic residues" evidence="10">
    <location>
        <begin position="261"/>
        <end position="275"/>
    </location>
</feature>
<dbReference type="InterPro" id="IPR002314">
    <property type="entry name" value="aa-tRNA-synt_IIb"/>
</dbReference>
<sequence length="378" mass="42143">MAVQLPNLMSSHTPISEAELLETRKPPPELCGNSRVRDHVNIGQKLKILDFSSAATTSGWGFYFLLNEAEKLEQALVQYAKSVAQSYDYLPCSPPSLVYTDLGSACGFRPRDLHGEQQVYDIRQDVEAIKSKKPGLSLAGTAEIPFAAMQTNSKMQSTDLPRRLVGSSRCYRAEAGARGKEARGLYRVHEFTKVEMFAWTLPGRETDVFNEMINIQREIISNLGLPFRRLEMPASDLGASAFRKQDIEVWFPSRGRLHETQVKGKNTQMREKDESESAGGGWGEVTSTSICTDYQTRRLNTLVELPPGSKHKTQYPSTVNGTAMAVPRILAALLECGWNAEDEAVHLPACLWPYMNGQNMIRKPKSETKKPIAKSRSS</sequence>
<keyword evidence="3" id="KW-0547">Nucleotide-binding</keyword>
<feature type="binding site" evidence="8">
    <location>
        <position position="172"/>
    </location>
    <ligand>
        <name>L-serine</name>
        <dbReference type="ChEBI" id="CHEBI:33384"/>
    </ligand>
</feature>
<evidence type="ECO:0000256" key="4">
    <source>
        <dbReference type="ARBA" id="ARBA00022840"/>
    </source>
</evidence>
<keyword evidence="5" id="KW-0030">Aminoacyl-tRNA synthetase</keyword>
<feature type="site" description="Important for serine binding" evidence="8">
    <location>
        <position position="322"/>
    </location>
</feature>
<feature type="binding site" evidence="9">
    <location>
        <begin position="172"/>
        <end position="174"/>
    </location>
    <ligand>
        <name>ATP</name>
        <dbReference type="ChEBI" id="CHEBI:30616"/>
    </ligand>
</feature>
<evidence type="ECO:0000256" key="1">
    <source>
        <dbReference type="ARBA" id="ARBA00012840"/>
    </source>
</evidence>
<evidence type="ECO:0000256" key="5">
    <source>
        <dbReference type="ARBA" id="ARBA00023146"/>
    </source>
</evidence>
<feature type="region of interest" description="Disordered" evidence="10">
    <location>
        <begin position="261"/>
        <end position="282"/>
    </location>
</feature>
<evidence type="ECO:0000259" key="11">
    <source>
        <dbReference type="PROSITE" id="PS50862"/>
    </source>
</evidence>
<feature type="binding site" evidence="8">
    <location>
        <position position="195"/>
    </location>
    <ligand>
        <name>L-serine</name>
        <dbReference type="ChEBI" id="CHEBI:33384"/>
    </ligand>
</feature>
<dbReference type="InterPro" id="IPR045864">
    <property type="entry name" value="aa-tRNA-synth_II/BPL/LPL"/>
</dbReference>
<evidence type="ECO:0000256" key="10">
    <source>
        <dbReference type="SAM" id="MobiDB-lite"/>
    </source>
</evidence>
<comment type="caution">
    <text evidence="12">The sequence shown here is derived from an EMBL/GenBank/DDBJ whole genome shotgun (WGS) entry which is preliminary data.</text>
</comment>
<keyword evidence="4 9" id="KW-0067">ATP-binding</keyword>
<dbReference type="PIRSF" id="PIRSF001529">
    <property type="entry name" value="Ser-tRNA-synth_IIa"/>
    <property type="match status" value="1"/>
</dbReference>
<dbReference type="Pfam" id="PF00587">
    <property type="entry name" value="tRNA-synt_2b"/>
    <property type="match status" value="1"/>
</dbReference>
<evidence type="ECO:0000313" key="13">
    <source>
        <dbReference type="Proteomes" id="UP001161017"/>
    </source>
</evidence>
<dbReference type="GO" id="GO:0004828">
    <property type="term" value="F:serine-tRNA ligase activity"/>
    <property type="evidence" value="ECO:0007669"/>
    <property type="project" value="UniProtKB-EC"/>
</dbReference>
<dbReference type="GO" id="GO:0006434">
    <property type="term" value="P:seryl-tRNA aminoacylation"/>
    <property type="evidence" value="ECO:0007669"/>
    <property type="project" value="InterPro"/>
</dbReference>
<dbReference type="EMBL" id="JAPUFD010000005">
    <property type="protein sequence ID" value="MDI1487516.1"/>
    <property type="molecule type" value="Genomic_DNA"/>
</dbReference>
<feature type="binding site" evidence="9">
    <location>
        <begin position="188"/>
        <end position="191"/>
    </location>
    <ligand>
        <name>ATP</name>
        <dbReference type="ChEBI" id="CHEBI:30616"/>
    </ligand>
</feature>
<gene>
    <name evidence="12" type="primary">DIA4</name>
    <name evidence="12" type="ORF">OHK93_006786</name>
</gene>
<reference evidence="12" key="1">
    <citation type="journal article" date="2023" name="Genome Biol. Evol.">
        <title>First Whole Genome Sequence and Flow Cytometry Genome Size Data for the Lichen-Forming Fungus Ramalina farinacea (Ascomycota).</title>
        <authorList>
            <person name="Llewellyn T."/>
            <person name="Mian S."/>
            <person name="Hill R."/>
            <person name="Leitch I.J."/>
            <person name="Gaya E."/>
        </authorList>
    </citation>
    <scope>NUCLEOTIDE SEQUENCE</scope>
    <source>
        <strain evidence="12">LIQ254RAFAR</strain>
    </source>
</reference>
<evidence type="ECO:0000256" key="6">
    <source>
        <dbReference type="ARBA" id="ARBA00031113"/>
    </source>
</evidence>
<dbReference type="InterPro" id="IPR002317">
    <property type="entry name" value="Ser-tRNA-ligase_type_1"/>
</dbReference>
<evidence type="ECO:0000256" key="9">
    <source>
        <dbReference type="PIRSR" id="PIRSR001529-2"/>
    </source>
</evidence>
<proteinExistence type="predicted"/>
<protein>
    <recommendedName>
        <fullName evidence="1">serine--tRNA ligase</fullName>
        <ecNumber evidence="1">6.1.1.11</ecNumber>
    </recommendedName>
    <alternativeName>
        <fullName evidence="6">Seryl-tRNA synthetase</fullName>
    </alternativeName>
    <alternativeName>
        <fullName evidence="7">Seryl-tRNA(Ser) synthetase</fullName>
    </alternativeName>
</protein>
<feature type="binding site" evidence="9">
    <location>
        <begin position="284"/>
        <end position="287"/>
    </location>
    <ligand>
        <name>ATP</name>
        <dbReference type="ChEBI" id="CHEBI:30616"/>
    </ligand>
</feature>
<dbReference type="PANTHER" id="PTHR11778">
    <property type="entry name" value="SERYL-TRNA SYNTHETASE"/>
    <property type="match status" value="1"/>
</dbReference>
<dbReference type="PROSITE" id="PS50862">
    <property type="entry name" value="AA_TRNA_LIGASE_II"/>
    <property type="match status" value="1"/>
</dbReference>
<accession>A0AA43TQF1</accession>
<evidence type="ECO:0000256" key="2">
    <source>
        <dbReference type="ARBA" id="ARBA00022598"/>
    </source>
</evidence>
<keyword evidence="2 12" id="KW-0436">Ligase</keyword>
<feature type="binding site" evidence="8">
    <location>
        <position position="141"/>
    </location>
    <ligand>
        <name>L-serine</name>
        <dbReference type="ChEBI" id="CHEBI:33384"/>
    </ligand>
</feature>
<dbReference type="EC" id="6.1.1.11" evidence="1"/>
<organism evidence="12 13">
    <name type="scientific">Ramalina farinacea</name>
    <dbReference type="NCBI Taxonomy" id="258253"/>
    <lineage>
        <taxon>Eukaryota</taxon>
        <taxon>Fungi</taxon>
        <taxon>Dikarya</taxon>
        <taxon>Ascomycota</taxon>
        <taxon>Pezizomycotina</taxon>
        <taxon>Lecanoromycetes</taxon>
        <taxon>OSLEUM clade</taxon>
        <taxon>Lecanoromycetidae</taxon>
        <taxon>Lecanorales</taxon>
        <taxon>Lecanorineae</taxon>
        <taxon>Ramalinaceae</taxon>
        <taxon>Ramalina</taxon>
    </lineage>
</organism>
<name>A0AA43TQF1_9LECA</name>
<keyword evidence="13" id="KW-1185">Reference proteome</keyword>
<dbReference type="InterPro" id="IPR006195">
    <property type="entry name" value="aa-tRNA-synth_II"/>
</dbReference>
<evidence type="ECO:0000256" key="8">
    <source>
        <dbReference type="PIRSR" id="PIRSR001529-1"/>
    </source>
</evidence>
<evidence type="ECO:0000256" key="7">
    <source>
        <dbReference type="ARBA" id="ARBA00034892"/>
    </source>
</evidence>
<feature type="domain" description="Aminoacyl-transfer RNA synthetases class-II family profile" evidence="11">
    <location>
        <begin position="38"/>
        <end position="348"/>
    </location>
</feature>
<dbReference type="Gene3D" id="3.30.930.10">
    <property type="entry name" value="Bira Bifunctional Protein, Domain 2"/>
    <property type="match status" value="1"/>
</dbReference>
<dbReference type="GO" id="GO:0005524">
    <property type="term" value="F:ATP binding"/>
    <property type="evidence" value="ECO:0007669"/>
    <property type="project" value="UniProtKB-KW"/>
</dbReference>
<dbReference type="AlphaFoldDB" id="A0AA43TQF1"/>
<evidence type="ECO:0000256" key="3">
    <source>
        <dbReference type="ARBA" id="ARBA00022741"/>
    </source>
</evidence>
<feature type="binding site" evidence="8">
    <location>
        <position position="320"/>
    </location>
    <ligand>
        <name>L-serine</name>
        <dbReference type="ChEBI" id="CHEBI:33384"/>
    </ligand>
</feature>
<dbReference type="Proteomes" id="UP001161017">
    <property type="component" value="Unassembled WGS sequence"/>
</dbReference>
<dbReference type="SUPFAM" id="SSF55681">
    <property type="entry name" value="Class II aaRS and biotin synthetases"/>
    <property type="match status" value="1"/>
</dbReference>